<evidence type="ECO:0000256" key="3">
    <source>
        <dbReference type="ARBA" id="ARBA00004065"/>
    </source>
</evidence>
<keyword evidence="8 12" id="KW-0479">Metal-binding</keyword>
<dbReference type="GO" id="GO:0046872">
    <property type="term" value="F:metal ion binding"/>
    <property type="evidence" value="ECO:0007669"/>
    <property type="project" value="UniProtKB-KW"/>
</dbReference>
<evidence type="ECO:0000256" key="9">
    <source>
        <dbReference type="ARBA" id="ARBA00022759"/>
    </source>
</evidence>
<dbReference type="SUPFAM" id="SSF53098">
    <property type="entry name" value="Ribonuclease H-like"/>
    <property type="match status" value="1"/>
</dbReference>
<evidence type="ECO:0000256" key="5">
    <source>
        <dbReference type="ARBA" id="ARBA00007383"/>
    </source>
</evidence>
<keyword evidence="6" id="KW-0963">Cytoplasm</keyword>
<sequence>MLVLRPDRQVERELLATIAPGTYVAGVDEVGRGALAGPASVGIALVGMETSDDFPDNLRDSKLLSPAARQALVEPVRAWVSASAVGHADAEDVNEYGIIGALRIAAKNALLQLTDFPIGAVLLDGSHDWWSSDGLFDPGASLPHFPVRMEVKGDARCAVIAGASVLAKVERDEIMIAAAEQFPGYGLERNKGYASKEHIAGLGARGASRFHRTAWKLPGIK</sequence>
<dbReference type="CDD" id="cd07182">
    <property type="entry name" value="RNase_HII_bacteria_HII_like"/>
    <property type="match status" value="1"/>
</dbReference>
<keyword evidence="16" id="KW-1185">Reference proteome</keyword>
<dbReference type="KEGG" id="arca:HC352_02835"/>
<organism evidence="15 16">
    <name type="scientific">Arcanobacterium buesumense</name>
    <dbReference type="NCBI Taxonomy" id="2722751"/>
    <lineage>
        <taxon>Bacteria</taxon>
        <taxon>Bacillati</taxon>
        <taxon>Actinomycetota</taxon>
        <taxon>Actinomycetes</taxon>
        <taxon>Actinomycetales</taxon>
        <taxon>Actinomycetaceae</taxon>
        <taxon>Arcanobacterium</taxon>
    </lineage>
</organism>
<dbReference type="InterPro" id="IPR022898">
    <property type="entry name" value="RNase_HII"/>
</dbReference>
<dbReference type="GO" id="GO:0003723">
    <property type="term" value="F:RNA binding"/>
    <property type="evidence" value="ECO:0007669"/>
    <property type="project" value="UniProtKB-UniRule"/>
</dbReference>
<dbReference type="Pfam" id="PF01351">
    <property type="entry name" value="RNase_HII"/>
    <property type="match status" value="1"/>
</dbReference>
<feature type="binding site" evidence="12">
    <location>
        <position position="29"/>
    </location>
    <ligand>
        <name>a divalent metal cation</name>
        <dbReference type="ChEBI" id="CHEBI:60240"/>
    </ligand>
</feature>
<name>A0A6H2ENL7_9ACTO</name>
<dbReference type="GO" id="GO:0005737">
    <property type="term" value="C:cytoplasm"/>
    <property type="evidence" value="ECO:0007669"/>
    <property type="project" value="UniProtKB-SubCell"/>
</dbReference>
<comment type="function">
    <text evidence="3 13">Endonuclease that specifically degrades the RNA of RNA-DNA hybrids.</text>
</comment>
<proteinExistence type="inferred from homology"/>
<evidence type="ECO:0000256" key="4">
    <source>
        <dbReference type="ARBA" id="ARBA00004496"/>
    </source>
</evidence>
<feature type="binding site" evidence="12">
    <location>
        <position position="28"/>
    </location>
    <ligand>
        <name>a divalent metal cation</name>
        <dbReference type="ChEBI" id="CHEBI:60240"/>
    </ligand>
</feature>
<dbReference type="PANTHER" id="PTHR10954">
    <property type="entry name" value="RIBONUCLEASE H2 SUBUNIT A"/>
    <property type="match status" value="1"/>
</dbReference>
<reference evidence="15 16" key="1">
    <citation type="submission" date="2020-03" db="EMBL/GenBank/DDBJ databases">
        <title>Complete genome of Arcanobacterium buesumensis sp. nov. strain 2701.</title>
        <authorList>
            <person name="Borowiak M."/>
            <person name="Alssahen M."/>
            <person name="Laemmler C."/>
            <person name="Malorny B."/>
            <person name="Hassan A."/>
            <person name="Prenger-Berninghoff E."/>
            <person name="Ploetz M."/>
            <person name="Abdulmawjood A."/>
        </authorList>
    </citation>
    <scope>NUCLEOTIDE SEQUENCE [LARGE SCALE GENOMIC DNA]</scope>
    <source>
        <strain evidence="15 16">2701</strain>
    </source>
</reference>
<evidence type="ECO:0000313" key="15">
    <source>
        <dbReference type="EMBL" id="QJC22659.1"/>
    </source>
</evidence>
<dbReference type="GO" id="GO:0004523">
    <property type="term" value="F:RNA-DNA hybrid ribonuclease activity"/>
    <property type="evidence" value="ECO:0007669"/>
    <property type="project" value="UniProtKB-UniRule"/>
</dbReference>
<dbReference type="InterPro" id="IPR036397">
    <property type="entry name" value="RNaseH_sf"/>
</dbReference>
<evidence type="ECO:0000256" key="2">
    <source>
        <dbReference type="ARBA" id="ARBA00001946"/>
    </source>
</evidence>
<evidence type="ECO:0000256" key="13">
    <source>
        <dbReference type="RuleBase" id="RU003515"/>
    </source>
</evidence>
<evidence type="ECO:0000256" key="8">
    <source>
        <dbReference type="ARBA" id="ARBA00022723"/>
    </source>
</evidence>
<dbReference type="NCBIfam" id="NF000595">
    <property type="entry name" value="PRK00015.1-3"/>
    <property type="match status" value="1"/>
</dbReference>
<dbReference type="EMBL" id="CP050804">
    <property type="protein sequence ID" value="QJC22659.1"/>
    <property type="molecule type" value="Genomic_DNA"/>
</dbReference>
<keyword evidence="10 12" id="KW-0378">Hydrolase</keyword>
<dbReference type="Proteomes" id="UP000502298">
    <property type="component" value="Chromosome"/>
</dbReference>
<dbReference type="GO" id="GO:0032299">
    <property type="term" value="C:ribonuclease H2 complex"/>
    <property type="evidence" value="ECO:0007669"/>
    <property type="project" value="TreeGrafter"/>
</dbReference>
<dbReference type="EC" id="3.1.26.4" evidence="13"/>
<dbReference type="InterPro" id="IPR001352">
    <property type="entry name" value="RNase_HII/HIII"/>
</dbReference>
<comment type="catalytic activity">
    <reaction evidence="1 12 13">
        <text>Endonucleolytic cleavage to 5'-phosphomonoester.</text>
        <dbReference type="EC" id="3.1.26.4"/>
    </reaction>
</comment>
<comment type="cofactor">
    <cofactor evidence="12">
        <name>Mn(2+)</name>
        <dbReference type="ChEBI" id="CHEBI:29035"/>
    </cofactor>
    <cofactor evidence="12">
        <name>Mg(2+)</name>
        <dbReference type="ChEBI" id="CHEBI:18420"/>
    </cofactor>
    <text evidence="12">Manganese or magnesium. Binds 1 divalent metal ion per monomer in the absence of substrate. May bind a second metal ion after substrate binding.</text>
</comment>
<dbReference type="Gene3D" id="3.30.420.10">
    <property type="entry name" value="Ribonuclease H-like superfamily/Ribonuclease H"/>
    <property type="match status" value="1"/>
</dbReference>
<evidence type="ECO:0000256" key="1">
    <source>
        <dbReference type="ARBA" id="ARBA00000077"/>
    </source>
</evidence>
<feature type="binding site" evidence="12">
    <location>
        <position position="124"/>
    </location>
    <ligand>
        <name>a divalent metal cation</name>
        <dbReference type="ChEBI" id="CHEBI:60240"/>
    </ligand>
</feature>
<keyword evidence="11" id="KW-0464">Manganese</keyword>
<evidence type="ECO:0000313" key="16">
    <source>
        <dbReference type="Proteomes" id="UP000502298"/>
    </source>
</evidence>
<keyword evidence="9 12" id="KW-0255">Endonuclease</keyword>
<evidence type="ECO:0000256" key="10">
    <source>
        <dbReference type="ARBA" id="ARBA00022801"/>
    </source>
</evidence>
<comment type="cofactor">
    <cofactor evidence="2">
        <name>Mg(2+)</name>
        <dbReference type="ChEBI" id="CHEBI:18420"/>
    </cofactor>
</comment>
<dbReference type="AlphaFoldDB" id="A0A6H2ENL7"/>
<feature type="domain" description="RNase H type-2" evidence="14">
    <location>
        <begin position="22"/>
        <end position="221"/>
    </location>
</feature>
<dbReference type="InterPro" id="IPR012337">
    <property type="entry name" value="RNaseH-like_sf"/>
</dbReference>
<evidence type="ECO:0000256" key="11">
    <source>
        <dbReference type="ARBA" id="ARBA00023211"/>
    </source>
</evidence>
<comment type="subcellular location">
    <subcellularLocation>
        <location evidence="4">Cytoplasm</location>
    </subcellularLocation>
</comment>
<evidence type="ECO:0000259" key="14">
    <source>
        <dbReference type="PROSITE" id="PS51975"/>
    </source>
</evidence>
<comment type="similarity">
    <text evidence="5 13">Belongs to the RNase HII family.</text>
</comment>
<dbReference type="GO" id="GO:0043137">
    <property type="term" value="P:DNA replication, removal of RNA primer"/>
    <property type="evidence" value="ECO:0007669"/>
    <property type="project" value="TreeGrafter"/>
</dbReference>
<dbReference type="PROSITE" id="PS51975">
    <property type="entry name" value="RNASE_H_2"/>
    <property type="match status" value="1"/>
</dbReference>
<keyword evidence="7 12" id="KW-0540">Nuclease</keyword>
<protein>
    <recommendedName>
        <fullName evidence="13">Ribonuclease</fullName>
        <ecNumber evidence="13">3.1.26.4</ecNumber>
    </recommendedName>
</protein>
<evidence type="ECO:0000256" key="12">
    <source>
        <dbReference type="PROSITE-ProRule" id="PRU01319"/>
    </source>
</evidence>
<evidence type="ECO:0000256" key="6">
    <source>
        <dbReference type="ARBA" id="ARBA00022490"/>
    </source>
</evidence>
<dbReference type="InterPro" id="IPR024567">
    <property type="entry name" value="RNase_HII/HIII_dom"/>
</dbReference>
<gene>
    <name evidence="15" type="ORF">HC352_02835</name>
</gene>
<dbReference type="PANTHER" id="PTHR10954:SF18">
    <property type="entry name" value="RIBONUCLEASE HII"/>
    <property type="match status" value="1"/>
</dbReference>
<accession>A0A6H2ENL7</accession>
<evidence type="ECO:0000256" key="7">
    <source>
        <dbReference type="ARBA" id="ARBA00022722"/>
    </source>
</evidence>
<dbReference type="GO" id="GO:0006298">
    <property type="term" value="P:mismatch repair"/>
    <property type="evidence" value="ECO:0007669"/>
    <property type="project" value="TreeGrafter"/>
</dbReference>